<evidence type="ECO:0000313" key="3">
    <source>
        <dbReference type="Proteomes" id="UP000001593"/>
    </source>
</evidence>
<protein>
    <recommendedName>
        <fullName evidence="4">G-protein coupled receptors family 2 profile 2 domain-containing protein</fullName>
    </recommendedName>
</protein>
<accession>A7RKB4</accession>
<dbReference type="GO" id="GO:0072544">
    <property type="term" value="F:L-DOPA binding"/>
    <property type="evidence" value="ECO:0007669"/>
    <property type="project" value="InterPro"/>
</dbReference>
<keyword evidence="1" id="KW-0472">Membrane</keyword>
<dbReference type="InParanoid" id="A7RKB4"/>
<evidence type="ECO:0000256" key="1">
    <source>
        <dbReference type="SAM" id="Phobius"/>
    </source>
</evidence>
<dbReference type="PhylomeDB" id="A7RKB4"/>
<feature type="transmembrane region" description="Helical" evidence="1">
    <location>
        <begin position="153"/>
        <end position="172"/>
    </location>
</feature>
<dbReference type="STRING" id="45351.A7RKB4"/>
<dbReference type="GO" id="GO:0072545">
    <property type="term" value="F:L-tyrosine binding"/>
    <property type="evidence" value="ECO:0007669"/>
    <property type="project" value="InterPro"/>
</dbReference>
<dbReference type="Pfam" id="PF02101">
    <property type="entry name" value="Ocular_alb"/>
    <property type="match status" value="1"/>
</dbReference>
<keyword evidence="3" id="KW-1185">Reference proteome</keyword>
<proteinExistence type="predicted"/>
<feature type="transmembrane region" description="Helical" evidence="1">
    <location>
        <begin position="237"/>
        <end position="258"/>
    </location>
</feature>
<dbReference type="EMBL" id="DS469515">
    <property type="protein sequence ID" value="EDO48218.1"/>
    <property type="molecule type" value="Genomic_DNA"/>
</dbReference>
<dbReference type="InterPro" id="IPR001414">
    <property type="entry name" value="GPR143"/>
</dbReference>
<dbReference type="OMA" id="FTMFSYV"/>
<dbReference type="GO" id="GO:0004930">
    <property type="term" value="F:G protein-coupled receptor activity"/>
    <property type="evidence" value="ECO:0007669"/>
    <property type="project" value="InterPro"/>
</dbReference>
<feature type="transmembrane region" description="Helical" evidence="1">
    <location>
        <begin position="65"/>
        <end position="91"/>
    </location>
</feature>
<feature type="transmembrane region" description="Helical" evidence="1">
    <location>
        <begin position="23"/>
        <end position="44"/>
    </location>
</feature>
<evidence type="ECO:0000313" key="2">
    <source>
        <dbReference type="EMBL" id="EDO48218.1"/>
    </source>
</evidence>
<dbReference type="HOGENOM" id="CLU_053538_0_0_1"/>
<dbReference type="SUPFAM" id="SSF81321">
    <property type="entry name" value="Family A G protein-coupled receptor-like"/>
    <property type="match status" value="1"/>
</dbReference>
<dbReference type="Proteomes" id="UP000001593">
    <property type="component" value="Unassembled WGS sequence"/>
</dbReference>
<dbReference type="eggNOG" id="ENOG502QQII">
    <property type="taxonomic scope" value="Eukaryota"/>
</dbReference>
<dbReference type="GO" id="GO:0035240">
    <property type="term" value="F:dopamine binding"/>
    <property type="evidence" value="ECO:0007669"/>
    <property type="project" value="InterPro"/>
</dbReference>
<feature type="transmembrane region" description="Helical" evidence="1">
    <location>
        <begin position="119"/>
        <end position="141"/>
    </location>
</feature>
<feature type="transmembrane region" description="Helical" evidence="1">
    <location>
        <begin position="192"/>
        <end position="216"/>
    </location>
</feature>
<dbReference type="GO" id="GO:0016020">
    <property type="term" value="C:membrane"/>
    <property type="evidence" value="ECO:0007669"/>
    <property type="project" value="InterPro"/>
</dbReference>
<dbReference type="AlphaFoldDB" id="A7RKB4"/>
<dbReference type="PRINTS" id="PR00965">
    <property type="entry name" value="OCULARALBNSM"/>
</dbReference>
<organism evidence="2 3">
    <name type="scientific">Nematostella vectensis</name>
    <name type="common">Starlet sea anemone</name>
    <dbReference type="NCBI Taxonomy" id="45351"/>
    <lineage>
        <taxon>Eukaryota</taxon>
        <taxon>Metazoa</taxon>
        <taxon>Cnidaria</taxon>
        <taxon>Anthozoa</taxon>
        <taxon>Hexacorallia</taxon>
        <taxon>Actiniaria</taxon>
        <taxon>Edwardsiidae</taxon>
        <taxon>Nematostella</taxon>
    </lineage>
</organism>
<keyword evidence="1" id="KW-0812">Transmembrane</keyword>
<keyword evidence="1" id="KW-1133">Transmembrane helix</keyword>
<dbReference type="PANTHER" id="PTHR15177">
    <property type="entry name" value="G-PROTEIN COUPLED RECEPTOR 143"/>
    <property type="match status" value="1"/>
</dbReference>
<evidence type="ECO:0008006" key="4">
    <source>
        <dbReference type="Google" id="ProtNLM"/>
    </source>
</evidence>
<gene>
    <name evidence="2" type="ORF">NEMVEDRAFT_v1g238903</name>
</gene>
<sequence>MAFLRKKTLYCISNDDMDEEFRLAFSVTCIVTASLSSYGALVQLKSWYRQLKDYQSRRLPSSNPPVVFSLALADLFACIGVIAMAGLFLWMEPPNRDSIKNVDIPAKAWYWKIGVPTEAFTMFSYVASYFWTLAYSIDICLQVYGKDKCINMWTYSVICWLSPLWLVIWGEYGFLENTINPRYCSYGEKGLLHYMVCFGPLLIVTVLLPIVYFIAFRKIQRNIRGAFATYTNAERQILTAVKWKFSFIILVFMFWLFAGADEVASWLLNVGDGIHDGFNTENDDFGVHKNLWIVEAVVNPLQGFFNCIVYGHGREMLCCYRQNHVEESQCLPWNANTRTSDTSESFLVNSQDILEYSKSACVRPLLGGEQRRSYGYMGNASPMANIDFVPKLLGEPRRT</sequence>
<dbReference type="PANTHER" id="PTHR15177:SF2">
    <property type="entry name" value="G-PROTEIN COUPLED RECEPTOR 143"/>
    <property type="match status" value="1"/>
</dbReference>
<name>A7RKB4_NEMVE</name>
<reference evidence="2 3" key="1">
    <citation type="journal article" date="2007" name="Science">
        <title>Sea anemone genome reveals ancestral eumetazoan gene repertoire and genomic organization.</title>
        <authorList>
            <person name="Putnam N.H."/>
            <person name="Srivastava M."/>
            <person name="Hellsten U."/>
            <person name="Dirks B."/>
            <person name="Chapman J."/>
            <person name="Salamov A."/>
            <person name="Terry A."/>
            <person name="Shapiro H."/>
            <person name="Lindquist E."/>
            <person name="Kapitonov V.V."/>
            <person name="Jurka J."/>
            <person name="Genikhovich G."/>
            <person name="Grigoriev I.V."/>
            <person name="Lucas S.M."/>
            <person name="Steele R.E."/>
            <person name="Finnerty J.R."/>
            <person name="Technau U."/>
            <person name="Martindale M.Q."/>
            <person name="Rokhsar D.S."/>
        </authorList>
    </citation>
    <scope>NUCLEOTIDE SEQUENCE [LARGE SCALE GENOMIC DNA]</scope>
    <source>
        <strain evidence="3">CH2 X CH6</strain>
    </source>
</reference>
<dbReference type="Gene3D" id="1.20.1070.10">
    <property type="entry name" value="Rhodopsin 7-helix transmembrane proteins"/>
    <property type="match status" value="1"/>
</dbReference>